<protein>
    <submittedName>
        <fullName evidence="2">Uncharacterized protein</fullName>
    </submittedName>
</protein>
<feature type="compositionally biased region" description="Basic and acidic residues" evidence="1">
    <location>
        <begin position="60"/>
        <end position="70"/>
    </location>
</feature>
<name>A0A9Q1QFW9_9CARY</name>
<feature type="compositionally biased region" description="Basic and acidic residues" evidence="1">
    <location>
        <begin position="33"/>
        <end position="42"/>
    </location>
</feature>
<proteinExistence type="predicted"/>
<gene>
    <name evidence="2" type="ORF">Cgig2_031084</name>
</gene>
<keyword evidence="3" id="KW-1185">Reference proteome</keyword>
<feature type="region of interest" description="Disordered" evidence="1">
    <location>
        <begin position="178"/>
        <end position="203"/>
    </location>
</feature>
<reference evidence="2" key="1">
    <citation type="submission" date="2022-04" db="EMBL/GenBank/DDBJ databases">
        <title>Carnegiea gigantea Genome sequencing and assembly v2.</title>
        <authorList>
            <person name="Copetti D."/>
            <person name="Sanderson M.J."/>
            <person name="Burquez A."/>
            <person name="Wojciechowski M.F."/>
        </authorList>
    </citation>
    <scope>NUCLEOTIDE SEQUENCE</scope>
    <source>
        <strain evidence="2">SGP5-SGP5p</strain>
        <tissue evidence="2">Aerial part</tissue>
    </source>
</reference>
<dbReference type="EMBL" id="JAKOGI010000186">
    <property type="protein sequence ID" value="KAJ8440667.1"/>
    <property type="molecule type" value="Genomic_DNA"/>
</dbReference>
<feature type="compositionally biased region" description="Polar residues" evidence="1">
    <location>
        <begin position="191"/>
        <end position="203"/>
    </location>
</feature>
<feature type="compositionally biased region" description="Polar residues" evidence="1">
    <location>
        <begin position="22"/>
        <end position="32"/>
    </location>
</feature>
<evidence type="ECO:0000313" key="2">
    <source>
        <dbReference type="EMBL" id="KAJ8440667.1"/>
    </source>
</evidence>
<dbReference type="Proteomes" id="UP001153076">
    <property type="component" value="Unassembled WGS sequence"/>
</dbReference>
<organism evidence="2 3">
    <name type="scientific">Carnegiea gigantea</name>
    <dbReference type="NCBI Taxonomy" id="171969"/>
    <lineage>
        <taxon>Eukaryota</taxon>
        <taxon>Viridiplantae</taxon>
        <taxon>Streptophyta</taxon>
        <taxon>Embryophyta</taxon>
        <taxon>Tracheophyta</taxon>
        <taxon>Spermatophyta</taxon>
        <taxon>Magnoliopsida</taxon>
        <taxon>eudicotyledons</taxon>
        <taxon>Gunneridae</taxon>
        <taxon>Pentapetalae</taxon>
        <taxon>Caryophyllales</taxon>
        <taxon>Cactineae</taxon>
        <taxon>Cactaceae</taxon>
        <taxon>Cactoideae</taxon>
        <taxon>Echinocereeae</taxon>
        <taxon>Carnegiea</taxon>
    </lineage>
</organism>
<evidence type="ECO:0000256" key="1">
    <source>
        <dbReference type="SAM" id="MobiDB-lite"/>
    </source>
</evidence>
<feature type="region of interest" description="Disordered" evidence="1">
    <location>
        <begin position="1"/>
        <end position="108"/>
    </location>
</feature>
<comment type="caution">
    <text evidence="2">The sequence shown here is derived from an EMBL/GenBank/DDBJ whole genome shotgun (WGS) entry which is preliminary data.</text>
</comment>
<dbReference type="AlphaFoldDB" id="A0A9Q1QFW9"/>
<feature type="compositionally biased region" description="Polar residues" evidence="1">
    <location>
        <begin position="87"/>
        <end position="108"/>
    </location>
</feature>
<evidence type="ECO:0000313" key="3">
    <source>
        <dbReference type="Proteomes" id="UP001153076"/>
    </source>
</evidence>
<sequence length="263" mass="28729">MVVAATPGGGDMTKASIRAWHSSGTRRNSYNYDRSDHADREGNWNTVKARAAARNQNHNQVEKSRVDRPAANENQAGRPWVRHEPLSSHQSQKNGPVQPSSSRGSSATMSYGMYPFPGMKSSGIMSNGPTVPSVVMLYPYDHNSGNVSPGELEFGSLGPVGLVGMNDASQPADGTRVRGPFVGQRHHGRSTQHSSPDQPSSPYVQRQEELIILPDHWPQGTAVPPSRALNVADYRSSSSPLSSPSCQFGLFFHDRWAREDQPR</sequence>
<dbReference type="OrthoDB" id="1667625at2759"/>
<accession>A0A9Q1QFW9</accession>